<dbReference type="EMBL" id="BPMK01000016">
    <property type="protein sequence ID" value="GIZ53298.1"/>
    <property type="molecule type" value="Genomic_DNA"/>
</dbReference>
<accession>A0ABQ4Q7Y2</accession>
<organism evidence="3 4">
    <name type="scientific">Noviherbaspirillum aridicola</name>
    <dbReference type="NCBI Taxonomy" id="2849687"/>
    <lineage>
        <taxon>Bacteria</taxon>
        <taxon>Pseudomonadati</taxon>
        <taxon>Pseudomonadota</taxon>
        <taxon>Betaproteobacteria</taxon>
        <taxon>Burkholderiales</taxon>
        <taxon>Oxalobacteraceae</taxon>
        <taxon>Noviherbaspirillum</taxon>
    </lineage>
</organism>
<dbReference type="RefSeq" id="WP_220809720.1">
    <property type="nucleotide sequence ID" value="NZ_BPMK01000016.1"/>
</dbReference>
<dbReference type="InterPro" id="IPR006121">
    <property type="entry name" value="HMA_dom"/>
</dbReference>
<evidence type="ECO:0000259" key="2">
    <source>
        <dbReference type="PROSITE" id="PS50846"/>
    </source>
</evidence>
<evidence type="ECO:0000256" key="1">
    <source>
        <dbReference type="ARBA" id="ARBA00022723"/>
    </source>
</evidence>
<keyword evidence="4" id="KW-1185">Reference proteome</keyword>
<dbReference type="Gene3D" id="3.30.70.100">
    <property type="match status" value="1"/>
</dbReference>
<dbReference type="InterPro" id="IPR036163">
    <property type="entry name" value="HMA_dom_sf"/>
</dbReference>
<dbReference type="Proteomes" id="UP000887222">
    <property type="component" value="Unassembled WGS sequence"/>
</dbReference>
<dbReference type="CDD" id="cd00371">
    <property type="entry name" value="HMA"/>
    <property type="match status" value="1"/>
</dbReference>
<proteinExistence type="predicted"/>
<comment type="caution">
    <text evidence="3">The sequence shown here is derived from an EMBL/GenBank/DDBJ whole genome shotgun (WGS) entry which is preliminary data.</text>
</comment>
<evidence type="ECO:0000313" key="4">
    <source>
        <dbReference type="Proteomes" id="UP000887222"/>
    </source>
</evidence>
<gene>
    <name evidence="3" type="ORF">NCCP691_33120</name>
</gene>
<dbReference type="PROSITE" id="PS01047">
    <property type="entry name" value="HMA_1"/>
    <property type="match status" value="1"/>
</dbReference>
<dbReference type="Pfam" id="PF00403">
    <property type="entry name" value="HMA"/>
    <property type="match status" value="1"/>
</dbReference>
<dbReference type="InterPro" id="IPR017969">
    <property type="entry name" value="Heavy-metal-associated_CS"/>
</dbReference>
<protein>
    <recommendedName>
        <fullName evidence="2">HMA domain-containing protein</fullName>
    </recommendedName>
</protein>
<dbReference type="SUPFAM" id="SSF55008">
    <property type="entry name" value="HMA, heavy metal-associated domain"/>
    <property type="match status" value="1"/>
</dbReference>
<evidence type="ECO:0000313" key="3">
    <source>
        <dbReference type="EMBL" id="GIZ53298.1"/>
    </source>
</evidence>
<reference evidence="3 4" key="1">
    <citation type="journal article" date="2022" name="Int. J. Syst. Evol. Microbiol.">
        <title>Noviherbaspirillum aridicola sp. nov., isolated from an arid soil in Pakistan.</title>
        <authorList>
            <person name="Khan I.U."/>
            <person name="Saqib M."/>
            <person name="Amin A."/>
            <person name="Hussain F."/>
            <person name="Li L."/>
            <person name="Liu Y.H."/>
            <person name="Fang B.Z."/>
            <person name="Ahmed I."/>
            <person name="Li W.J."/>
        </authorList>
    </citation>
    <scope>NUCLEOTIDE SEQUENCE [LARGE SCALE GENOMIC DNA]</scope>
    <source>
        <strain evidence="3 4">NCCP-691</strain>
    </source>
</reference>
<name>A0ABQ4Q7Y2_9BURK</name>
<keyword evidence="1" id="KW-0479">Metal-binding</keyword>
<feature type="domain" description="HMA" evidence="2">
    <location>
        <begin position="1"/>
        <end position="63"/>
    </location>
</feature>
<sequence>MFELQVEKMTCGGCASRVRRAVLSLDDAANVDIDLAARRVRIDADVGLEELKAAISGAGYPVTAVRAL</sequence>
<dbReference type="PROSITE" id="PS50846">
    <property type="entry name" value="HMA_2"/>
    <property type="match status" value="1"/>
</dbReference>